<dbReference type="RefSeq" id="XP_040733920.1">
    <property type="nucleotide sequence ID" value="XM_040877890.1"/>
</dbReference>
<organism evidence="1 2">
    <name type="scientific">Talaromyces amestolkiae</name>
    <dbReference type="NCBI Taxonomy" id="1196081"/>
    <lineage>
        <taxon>Eukaryota</taxon>
        <taxon>Fungi</taxon>
        <taxon>Dikarya</taxon>
        <taxon>Ascomycota</taxon>
        <taxon>Pezizomycotina</taxon>
        <taxon>Eurotiomycetes</taxon>
        <taxon>Eurotiomycetidae</taxon>
        <taxon>Eurotiales</taxon>
        <taxon>Trichocomaceae</taxon>
        <taxon>Talaromyces</taxon>
        <taxon>Talaromyces sect. Talaromyces</taxon>
    </lineage>
</organism>
<dbReference type="OrthoDB" id="189997at2759"/>
<proteinExistence type="predicted"/>
<gene>
    <name evidence="1" type="ORF">BHQ10_005416</name>
</gene>
<dbReference type="GeneID" id="63794632"/>
<accession>A0A364L0U6</accession>
<reference evidence="1 2" key="1">
    <citation type="journal article" date="2017" name="Biotechnol. Biofuels">
        <title>Differential beta-glucosidase expression as a function of carbon source availability in Talaromyces amestolkiae: a genomic and proteomic approach.</title>
        <authorList>
            <person name="de Eugenio L.I."/>
            <person name="Mendez-Liter J.A."/>
            <person name="Nieto-Dominguez M."/>
            <person name="Alonso L."/>
            <person name="Gil-Munoz J."/>
            <person name="Barriuso J."/>
            <person name="Prieto A."/>
            <person name="Martinez M.J."/>
        </authorList>
    </citation>
    <scope>NUCLEOTIDE SEQUENCE [LARGE SCALE GENOMIC DNA]</scope>
    <source>
        <strain evidence="1 2">CIB</strain>
    </source>
</reference>
<dbReference type="Proteomes" id="UP000249363">
    <property type="component" value="Unassembled WGS sequence"/>
</dbReference>
<comment type="caution">
    <text evidence="1">The sequence shown here is derived from an EMBL/GenBank/DDBJ whole genome shotgun (WGS) entry which is preliminary data.</text>
</comment>
<dbReference type="STRING" id="1196081.A0A364L0U6"/>
<evidence type="ECO:0000313" key="1">
    <source>
        <dbReference type="EMBL" id="RAO69404.1"/>
    </source>
</evidence>
<evidence type="ECO:0000313" key="2">
    <source>
        <dbReference type="Proteomes" id="UP000249363"/>
    </source>
</evidence>
<name>A0A364L0U6_TALAM</name>
<dbReference type="AlphaFoldDB" id="A0A364L0U6"/>
<keyword evidence="2" id="KW-1185">Reference proteome</keyword>
<dbReference type="EMBL" id="MIKG01000009">
    <property type="protein sequence ID" value="RAO69404.1"/>
    <property type="molecule type" value="Genomic_DNA"/>
</dbReference>
<sequence length="169" mass="18699">MSNTMSTTNLVQAIRACSNNILIMAERWERAQDLLDVFEVLATEVPLVETLDSHGGRAINRISSDAADDIRGKLINVKSMVLNREIIRMIQEIITEDLPEAGDNTTIETFASLGDKVNLDQPFSNNSNTPSYQFPSLYFSSNPSSSEIGTLLMGQTLDFSGTIPDYDVY</sequence>
<protein>
    <submittedName>
        <fullName evidence="1">Uncharacterized protein</fullName>
    </submittedName>
</protein>